<name>A0ABT5D1Q5_9BACT</name>
<comment type="caution">
    <text evidence="2">The sequence shown here is derived from an EMBL/GenBank/DDBJ whole genome shotgun (WGS) entry which is preliminary data.</text>
</comment>
<evidence type="ECO:0000313" key="2">
    <source>
        <dbReference type="EMBL" id="MDC0707015.1"/>
    </source>
</evidence>
<feature type="domain" description="Mannose-6-phosphate isomerase type II C-terminal" evidence="1">
    <location>
        <begin position="4"/>
        <end position="110"/>
    </location>
</feature>
<dbReference type="Pfam" id="PF01050">
    <property type="entry name" value="MannoseP_isomer"/>
    <property type="match status" value="1"/>
</dbReference>
<dbReference type="InterPro" id="IPR001538">
    <property type="entry name" value="Man6P_isomerase-2_C"/>
</dbReference>
<dbReference type="RefSeq" id="WP_272134211.1">
    <property type="nucleotide sequence ID" value="NZ_JAQNDM010000001.1"/>
</dbReference>
<gene>
    <name evidence="2" type="ORF">POL68_00880</name>
</gene>
<dbReference type="InterPro" id="IPR011051">
    <property type="entry name" value="RmlC_Cupin_sf"/>
</dbReference>
<dbReference type="Proteomes" id="UP001221838">
    <property type="component" value="Unassembled WGS sequence"/>
</dbReference>
<evidence type="ECO:0000313" key="3">
    <source>
        <dbReference type="Proteomes" id="UP001221838"/>
    </source>
</evidence>
<evidence type="ECO:0000259" key="1">
    <source>
        <dbReference type="Pfam" id="PF01050"/>
    </source>
</evidence>
<keyword evidence="3" id="KW-1185">Reference proteome</keyword>
<accession>A0ABT5D1Q5</accession>
<dbReference type="EMBL" id="JAQNDM010000001">
    <property type="protein sequence ID" value="MDC0707015.1"/>
    <property type="molecule type" value="Genomic_DNA"/>
</dbReference>
<protein>
    <submittedName>
        <fullName evidence="2">Cupin domain-containing protein</fullName>
    </submittedName>
</protein>
<dbReference type="SUPFAM" id="SSF51182">
    <property type="entry name" value="RmlC-like cupins"/>
    <property type="match status" value="1"/>
</dbReference>
<sequence>MTTTKRVEKPWGYELIWAHTERYVGKLLHVKQGHKLSLQFHNKKDETIHVQSGKLLFVVDEGQGLIEKEMNPGESYHIKPLTKHRMVALSDCDILEVSTPELDDVVRLEDSYGRAGTSKP</sequence>
<reference evidence="2 3" key="1">
    <citation type="submission" date="2022-11" db="EMBL/GenBank/DDBJ databases">
        <title>Minimal conservation of predation-associated metabolite biosynthetic gene clusters underscores biosynthetic potential of Myxococcota including descriptions for ten novel species: Archangium lansinium sp. nov., Myxococcus landrumus sp. nov., Nannocystis bai.</title>
        <authorList>
            <person name="Ahearne A."/>
            <person name="Stevens C."/>
            <person name="Dowd S."/>
        </authorList>
    </citation>
    <scope>NUCLEOTIDE SEQUENCE [LARGE SCALE GENOMIC DNA]</scope>
    <source>
        <strain evidence="2 3">NCWAL01</strain>
    </source>
</reference>
<dbReference type="Gene3D" id="2.60.120.10">
    <property type="entry name" value="Jelly Rolls"/>
    <property type="match status" value="1"/>
</dbReference>
<organism evidence="2 3">
    <name type="scientific">Stigmatella ashevillensis</name>
    <dbReference type="NCBI Taxonomy" id="2995309"/>
    <lineage>
        <taxon>Bacteria</taxon>
        <taxon>Pseudomonadati</taxon>
        <taxon>Myxococcota</taxon>
        <taxon>Myxococcia</taxon>
        <taxon>Myxococcales</taxon>
        <taxon>Cystobacterineae</taxon>
        <taxon>Archangiaceae</taxon>
        <taxon>Stigmatella</taxon>
    </lineage>
</organism>
<proteinExistence type="predicted"/>
<dbReference type="InterPro" id="IPR014710">
    <property type="entry name" value="RmlC-like_jellyroll"/>
</dbReference>